<reference evidence="6" key="1">
    <citation type="journal article" date="2019" name="Int. J. Syst. Evol. Microbiol.">
        <title>The Global Catalogue of Microorganisms (GCM) 10K type strain sequencing project: providing services to taxonomists for standard genome sequencing and annotation.</title>
        <authorList>
            <consortium name="The Broad Institute Genomics Platform"/>
            <consortium name="The Broad Institute Genome Sequencing Center for Infectious Disease"/>
            <person name="Wu L."/>
            <person name="Ma J."/>
        </authorList>
    </citation>
    <scope>NUCLEOTIDE SEQUENCE [LARGE SCALE GENOMIC DNA]</scope>
    <source>
        <strain evidence="6">NBRC 108894</strain>
    </source>
</reference>
<dbReference type="Proteomes" id="UP001157034">
    <property type="component" value="Unassembled WGS sequence"/>
</dbReference>
<evidence type="ECO:0000256" key="1">
    <source>
        <dbReference type="ARBA" id="ARBA00023027"/>
    </source>
</evidence>
<dbReference type="InterPro" id="IPR055170">
    <property type="entry name" value="GFO_IDH_MocA-like_dom"/>
</dbReference>
<feature type="compositionally biased region" description="Basic residues" evidence="2">
    <location>
        <begin position="369"/>
        <end position="383"/>
    </location>
</feature>
<feature type="region of interest" description="Disordered" evidence="2">
    <location>
        <begin position="306"/>
        <end position="340"/>
    </location>
</feature>
<feature type="region of interest" description="Disordered" evidence="2">
    <location>
        <begin position="369"/>
        <end position="389"/>
    </location>
</feature>
<comment type="caution">
    <text evidence="5">The sequence shown here is derived from an EMBL/GenBank/DDBJ whole genome shotgun (WGS) entry which is preliminary data.</text>
</comment>
<proteinExistence type="predicted"/>
<accession>A0ABQ6K3Q2</accession>
<sequence>MVPVNTYRVAIVGTGEIASEHAAALRRLSDRARLVGAVDVDEARVAEFARRWDVPSSFEALTRLLASETLDVVHICTPPSTHVPLALECLSAGVVPLLEKPPALSLEQLDALLDAERRSGVPVAVVFQHRFGGVPVRLREAPTRAALGRPLVATCNTLWFRDDEYYATPWRGSWASEGGGPTMGHGIHQFDLLLSILGDWQLVTALAGRQSRPTETEDVSAAVVRFANGAIATILNSLVSIRETSYLRIDYENATVELEHLYGYTDADWRVTGLDGRALPALTASREGAETSSHVSQLRAVLDALDRGDAPPSPSPTPAGRSSWRQRSTHPRSAAGRFAPATSRRAPLLLEHAGHGCPVARCRSTGWLRSRRARPSGPCRRRTSNGWRS</sequence>
<dbReference type="PANTHER" id="PTHR43249:SF1">
    <property type="entry name" value="D-GLUCOSIDE 3-DEHYDROGENASE"/>
    <property type="match status" value="1"/>
</dbReference>
<keyword evidence="1" id="KW-0520">NAD</keyword>
<dbReference type="SUPFAM" id="SSF51735">
    <property type="entry name" value="NAD(P)-binding Rossmann-fold domains"/>
    <property type="match status" value="1"/>
</dbReference>
<keyword evidence="6" id="KW-1185">Reference proteome</keyword>
<name>A0ABQ6K3Q2_9MICO</name>
<evidence type="ECO:0000259" key="3">
    <source>
        <dbReference type="Pfam" id="PF01408"/>
    </source>
</evidence>
<dbReference type="InterPro" id="IPR036291">
    <property type="entry name" value="NAD(P)-bd_dom_sf"/>
</dbReference>
<dbReference type="EMBL" id="BSVB01000001">
    <property type="protein sequence ID" value="GMA95247.1"/>
    <property type="molecule type" value="Genomic_DNA"/>
</dbReference>
<evidence type="ECO:0000256" key="2">
    <source>
        <dbReference type="SAM" id="MobiDB-lite"/>
    </source>
</evidence>
<dbReference type="Pfam" id="PF01408">
    <property type="entry name" value="GFO_IDH_MocA"/>
    <property type="match status" value="1"/>
</dbReference>
<dbReference type="SUPFAM" id="SSF55347">
    <property type="entry name" value="Glyceraldehyde-3-phosphate dehydrogenase-like, C-terminal domain"/>
    <property type="match status" value="1"/>
</dbReference>
<dbReference type="InterPro" id="IPR052515">
    <property type="entry name" value="Gfo/Idh/MocA_Oxidoreductase"/>
</dbReference>
<gene>
    <name evidence="5" type="ORF">GCM10025881_20710</name>
</gene>
<evidence type="ECO:0000313" key="6">
    <source>
        <dbReference type="Proteomes" id="UP001157034"/>
    </source>
</evidence>
<dbReference type="Gene3D" id="3.30.360.10">
    <property type="entry name" value="Dihydrodipicolinate Reductase, domain 2"/>
    <property type="match status" value="1"/>
</dbReference>
<dbReference type="Pfam" id="PF22725">
    <property type="entry name" value="GFO_IDH_MocA_C3"/>
    <property type="match status" value="1"/>
</dbReference>
<evidence type="ECO:0000313" key="5">
    <source>
        <dbReference type="EMBL" id="GMA95247.1"/>
    </source>
</evidence>
<dbReference type="Gene3D" id="3.40.50.720">
    <property type="entry name" value="NAD(P)-binding Rossmann-like Domain"/>
    <property type="match status" value="1"/>
</dbReference>
<evidence type="ECO:0000259" key="4">
    <source>
        <dbReference type="Pfam" id="PF22725"/>
    </source>
</evidence>
<feature type="domain" description="GFO/IDH/MocA-like oxidoreductase" evidence="4">
    <location>
        <begin position="138"/>
        <end position="254"/>
    </location>
</feature>
<feature type="domain" description="Gfo/Idh/MocA-like oxidoreductase N-terminal" evidence="3">
    <location>
        <begin position="8"/>
        <end position="125"/>
    </location>
</feature>
<dbReference type="InterPro" id="IPR000683">
    <property type="entry name" value="Gfo/Idh/MocA-like_OxRdtase_N"/>
</dbReference>
<dbReference type="RefSeq" id="WP_284254039.1">
    <property type="nucleotide sequence ID" value="NZ_BSVB01000001.1"/>
</dbReference>
<organism evidence="5 6">
    <name type="scientific">Pseudolysinimonas kribbensis</name>
    <dbReference type="NCBI Taxonomy" id="433641"/>
    <lineage>
        <taxon>Bacteria</taxon>
        <taxon>Bacillati</taxon>
        <taxon>Actinomycetota</taxon>
        <taxon>Actinomycetes</taxon>
        <taxon>Micrococcales</taxon>
        <taxon>Microbacteriaceae</taxon>
        <taxon>Pseudolysinimonas</taxon>
    </lineage>
</organism>
<dbReference type="PANTHER" id="PTHR43249">
    <property type="entry name" value="UDP-N-ACETYL-2-AMINO-2-DEOXY-D-GLUCURONATE OXIDASE"/>
    <property type="match status" value="1"/>
</dbReference>
<protein>
    <submittedName>
        <fullName evidence="5">Oxidoreductase</fullName>
    </submittedName>
</protein>